<dbReference type="GO" id="GO:0008270">
    <property type="term" value="F:zinc ion binding"/>
    <property type="evidence" value="ECO:0007669"/>
    <property type="project" value="UniProtKB-KW"/>
</dbReference>
<name>A0A811UQJ1_CERCA</name>
<evidence type="ECO:0000259" key="6">
    <source>
        <dbReference type="PROSITE" id="PS50950"/>
    </source>
</evidence>
<keyword evidence="8" id="KW-1185">Reference proteome</keyword>
<evidence type="ECO:0000256" key="3">
    <source>
        <dbReference type="ARBA" id="ARBA00022833"/>
    </source>
</evidence>
<dbReference type="InterPro" id="IPR006612">
    <property type="entry name" value="THAP_Znf"/>
</dbReference>
<keyword evidence="2 5" id="KW-0863">Zinc-finger</keyword>
<gene>
    <name evidence="7" type="ORF">CCAP1982_LOCUS9476</name>
</gene>
<dbReference type="PROSITE" id="PS50950">
    <property type="entry name" value="ZF_THAP"/>
    <property type="match status" value="2"/>
</dbReference>
<keyword evidence="1" id="KW-0479">Metal-binding</keyword>
<dbReference type="GO" id="GO:0043565">
    <property type="term" value="F:sequence-specific DNA binding"/>
    <property type="evidence" value="ECO:0007669"/>
    <property type="project" value="InterPro"/>
</dbReference>
<protein>
    <submittedName>
        <fullName evidence="7">(Mediterranean fruit fly) hypothetical protein</fullName>
    </submittedName>
</protein>
<feature type="domain" description="THAP-type" evidence="6">
    <location>
        <begin position="95"/>
        <end position="166"/>
    </location>
</feature>
<dbReference type="EMBL" id="CAJHJT010000023">
    <property type="protein sequence ID" value="CAD7001004.1"/>
    <property type="molecule type" value="Genomic_DNA"/>
</dbReference>
<dbReference type="PANTHER" id="PTHR46600">
    <property type="entry name" value="THAP DOMAIN-CONTAINING"/>
    <property type="match status" value="1"/>
</dbReference>
<evidence type="ECO:0000256" key="2">
    <source>
        <dbReference type="ARBA" id="ARBA00022771"/>
    </source>
</evidence>
<accession>A0A811UQJ1</accession>
<feature type="domain" description="THAP-type" evidence="6">
    <location>
        <begin position="1"/>
        <end position="80"/>
    </location>
</feature>
<evidence type="ECO:0000256" key="1">
    <source>
        <dbReference type="ARBA" id="ARBA00022723"/>
    </source>
</evidence>
<comment type="caution">
    <text evidence="7">The sequence shown here is derived from an EMBL/GenBank/DDBJ whole genome shotgun (WGS) entry which is preliminary data.</text>
</comment>
<dbReference type="SMART" id="SM00980">
    <property type="entry name" value="THAP"/>
    <property type="match status" value="2"/>
</dbReference>
<dbReference type="Proteomes" id="UP000606786">
    <property type="component" value="Unassembled WGS sequence"/>
</dbReference>
<dbReference type="SMART" id="SM00692">
    <property type="entry name" value="DM3"/>
    <property type="match status" value="2"/>
</dbReference>
<dbReference type="PANTHER" id="PTHR46600:SF11">
    <property type="entry name" value="THAP DOMAIN-CONTAINING PROTEIN 10"/>
    <property type="match status" value="1"/>
</dbReference>
<reference evidence="7" key="1">
    <citation type="submission" date="2020-11" db="EMBL/GenBank/DDBJ databases">
        <authorList>
            <person name="Whitehead M."/>
        </authorList>
    </citation>
    <scope>NUCLEOTIDE SEQUENCE</scope>
    <source>
        <strain evidence="7">EGII</strain>
    </source>
</reference>
<dbReference type="InterPro" id="IPR026516">
    <property type="entry name" value="THAP1/10"/>
</dbReference>
<evidence type="ECO:0000313" key="8">
    <source>
        <dbReference type="Proteomes" id="UP000606786"/>
    </source>
</evidence>
<dbReference type="AlphaFoldDB" id="A0A811UQJ1"/>
<dbReference type="Pfam" id="PF05485">
    <property type="entry name" value="THAP"/>
    <property type="match status" value="2"/>
</dbReference>
<dbReference type="Gene3D" id="6.20.210.20">
    <property type="entry name" value="THAP domain"/>
    <property type="match status" value="1"/>
</dbReference>
<sequence length="273" mass="31304">MPNSRKCIVRACANCSSNNKTLRFFAFPREPMKASEWRRNLRISPLEELPTRNAFVCIKHFEESAVGAKKLKQNAVPTLCLGYDEPPPHAWTAPPPRRKCCIEGCISSYKCILYSFPNEEDIRKQWALACKITVSATDVLFICQRHFEKEYISKFKLKRGAFPCLNLEPAARTRSPSIVHSAGSDLNCLPVERVYTAFKGKDFFKEEVDEEDDEETLNEFNRISKLMDIRPGFCEDEFDVDSDEMTSRERFAKSSSFYRGVLKNLIENRGATA</sequence>
<organism evidence="7 8">
    <name type="scientific">Ceratitis capitata</name>
    <name type="common">Mediterranean fruit fly</name>
    <name type="synonym">Tephritis capitata</name>
    <dbReference type="NCBI Taxonomy" id="7213"/>
    <lineage>
        <taxon>Eukaryota</taxon>
        <taxon>Metazoa</taxon>
        <taxon>Ecdysozoa</taxon>
        <taxon>Arthropoda</taxon>
        <taxon>Hexapoda</taxon>
        <taxon>Insecta</taxon>
        <taxon>Pterygota</taxon>
        <taxon>Neoptera</taxon>
        <taxon>Endopterygota</taxon>
        <taxon>Diptera</taxon>
        <taxon>Brachycera</taxon>
        <taxon>Muscomorpha</taxon>
        <taxon>Tephritoidea</taxon>
        <taxon>Tephritidae</taxon>
        <taxon>Ceratitis</taxon>
        <taxon>Ceratitis</taxon>
    </lineage>
</organism>
<evidence type="ECO:0000256" key="4">
    <source>
        <dbReference type="ARBA" id="ARBA00023125"/>
    </source>
</evidence>
<keyword evidence="4 5" id="KW-0238">DNA-binding</keyword>
<dbReference type="OrthoDB" id="5982876at2759"/>
<proteinExistence type="predicted"/>
<dbReference type="SUPFAM" id="SSF57716">
    <property type="entry name" value="Glucocorticoid receptor-like (DNA-binding domain)"/>
    <property type="match status" value="2"/>
</dbReference>
<keyword evidence="3" id="KW-0862">Zinc</keyword>
<dbReference type="InterPro" id="IPR038441">
    <property type="entry name" value="THAP_Znf_sf"/>
</dbReference>
<evidence type="ECO:0000313" key="7">
    <source>
        <dbReference type="EMBL" id="CAD7001004.1"/>
    </source>
</evidence>
<evidence type="ECO:0000256" key="5">
    <source>
        <dbReference type="PROSITE-ProRule" id="PRU00309"/>
    </source>
</evidence>